<gene>
    <name evidence="3" type="ORF">J2X16_001351</name>
</gene>
<organism evidence="3 4">
    <name type="scientific">Pelomonas aquatica</name>
    <dbReference type="NCBI Taxonomy" id="431058"/>
    <lineage>
        <taxon>Bacteria</taxon>
        <taxon>Pseudomonadati</taxon>
        <taxon>Pseudomonadota</taxon>
        <taxon>Betaproteobacteria</taxon>
        <taxon>Burkholderiales</taxon>
        <taxon>Sphaerotilaceae</taxon>
        <taxon>Roseateles</taxon>
    </lineage>
</organism>
<keyword evidence="2" id="KW-0472">Membrane</keyword>
<name>A0ABU1Z5Z1_9BURK</name>
<feature type="transmembrane region" description="Helical" evidence="2">
    <location>
        <begin position="185"/>
        <end position="204"/>
    </location>
</feature>
<reference evidence="3 4" key="1">
    <citation type="submission" date="2023-07" db="EMBL/GenBank/DDBJ databases">
        <title>Sorghum-associated microbial communities from plants grown in Nebraska, USA.</title>
        <authorList>
            <person name="Schachtman D."/>
        </authorList>
    </citation>
    <scope>NUCLEOTIDE SEQUENCE [LARGE SCALE GENOMIC DNA]</scope>
    <source>
        <strain evidence="3 4">BE310</strain>
    </source>
</reference>
<keyword evidence="4" id="KW-1185">Reference proteome</keyword>
<feature type="transmembrane region" description="Helical" evidence="2">
    <location>
        <begin position="137"/>
        <end position="157"/>
    </location>
</feature>
<feature type="transmembrane region" description="Helical" evidence="2">
    <location>
        <begin position="328"/>
        <end position="347"/>
    </location>
</feature>
<dbReference type="EMBL" id="JAVDXQ010000002">
    <property type="protein sequence ID" value="MDR7296012.1"/>
    <property type="molecule type" value="Genomic_DNA"/>
</dbReference>
<feature type="region of interest" description="Disordered" evidence="1">
    <location>
        <begin position="355"/>
        <end position="377"/>
    </location>
</feature>
<proteinExistence type="predicted"/>
<keyword evidence="2" id="KW-0812">Transmembrane</keyword>
<comment type="caution">
    <text evidence="3">The sequence shown here is derived from an EMBL/GenBank/DDBJ whole genome shotgun (WGS) entry which is preliminary data.</text>
</comment>
<dbReference type="RefSeq" id="WP_310343065.1">
    <property type="nucleotide sequence ID" value="NZ_JAVDXQ010000002.1"/>
</dbReference>
<accession>A0ABU1Z5Z1</accession>
<dbReference type="Proteomes" id="UP001180536">
    <property type="component" value="Unassembled WGS sequence"/>
</dbReference>
<evidence type="ECO:0000313" key="4">
    <source>
        <dbReference type="Proteomes" id="UP001180536"/>
    </source>
</evidence>
<evidence type="ECO:0000256" key="2">
    <source>
        <dbReference type="SAM" id="Phobius"/>
    </source>
</evidence>
<keyword evidence="2" id="KW-1133">Transmembrane helix</keyword>
<sequence length="377" mass="40770">MRRFWLRLHRWLALALGLPLAVVALLGSSLVVLKPLDRWLNVELFSVPAGPAAPDLLERTRRQLQAEFGPGASLVLRPPRQAGESLRATVRGPWEGFVYLDTRDARELGRRGEHEGFFNLVFELHSSLLMNDAGKPLMAALALAYLVLLIGGLVLWWPRRWRQAFALALDRGLLRGLFDLHRTGGAVLGLLIAVPVATGAYMAWKPLSQAVTSLSGQPALAPPKVPAVDLPPAALDALVATAQAQFGGAPVGFVQVPAGNSKPVRVRLMLPDDPHPNGLTSVWLHPLAGTVLRADRWNALDPGARANSVIYPLHTGELGGLALETVNASLGLGLTALGVSGLWLWWLRRQPAHRQPSRHALRHARPRRGPGRTGAPG</sequence>
<evidence type="ECO:0000256" key="1">
    <source>
        <dbReference type="SAM" id="MobiDB-lite"/>
    </source>
</evidence>
<dbReference type="InterPro" id="IPR005625">
    <property type="entry name" value="PepSY-ass_TM"/>
</dbReference>
<protein>
    <submittedName>
        <fullName evidence="3">Iron-regulated membrane protein</fullName>
    </submittedName>
</protein>
<feature type="compositionally biased region" description="Basic residues" evidence="1">
    <location>
        <begin position="355"/>
        <end position="370"/>
    </location>
</feature>
<evidence type="ECO:0000313" key="3">
    <source>
        <dbReference type="EMBL" id="MDR7296012.1"/>
    </source>
</evidence>
<dbReference type="Pfam" id="PF03929">
    <property type="entry name" value="PepSY_TM"/>
    <property type="match status" value="1"/>
</dbReference>
<dbReference type="PANTHER" id="PTHR34219">
    <property type="entry name" value="IRON-REGULATED INNER MEMBRANE PROTEIN-RELATED"/>
    <property type="match status" value="1"/>
</dbReference>